<dbReference type="Proteomes" id="UP000033140">
    <property type="component" value="Unassembled WGS sequence"/>
</dbReference>
<comment type="caution">
    <text evidence="9">The sequence shown here is derived from an EMBL/GenBank/DDBJ whole genome shotgun (WGS) entry which is preliminary data.</text>
</comment>
<gene>
    <name evidence="8" type="primary">MED18</name>
    <name evidence="9" type="ORF">G7K_2678-t1</name>
</gene>
<reference evidence="9 10" key="2">
    <citation type="journal article" date="2014" name="J. Gen. Appl. Microbiol.">
        <title>The early diverging ascomycetous budding yeast Saitoella complicata has three histone deacetylases belonging to the Clr6, Hos2, and Rpd3 lineages.</title>
        <authorList>
            <person name="Nishida H."/>
            <person name="Matsumoto T."/>
            <person name="Kondo S."/>
            <person name="Hamamoto M."/>
            <person name="Yoshikawa H."/>
        </authorList>
    </citation>
    <scope>NUCLEOTIDE SEQUENCE [LARGE SCALE GENOMIC DNA]</scope>
    <source>
        <strain evidence="9 10">NRRL Y-17804</strain>
    </source>
</reference>
<dbReference type="PANTHER" id="PTHR13321:SF2">
    <property type="entry name" value="MEDIATOR OF RNA POLYMERASE II TRANSCRIPTION SUBUNIT 18"/>
    <property type="match status" value="1"/>
</dbReference>
<evidence type="ECO:0000256" key="2">
    <source>
        <dbReference type="ARBA" id="ARBA00009814"/>
    </source>
</evidence>
<dbReference type="STRING" id="698492.A0A0E9NGH3"/>
<comment type="similarity">
    <text evidence="2 8">Belongs to the Mediator complex subunit 18 family.</text>
</comment>
<comment type="subcellular location">
    <subcellularLocation>
        <location evidence="1 8">Nucleus</location>
    </subcellularLocation>
</comment>
<dbReference type="PANTHER" id="PTHR13321">
    <property type="entry name" value="MEDIATOR OF RNA POLYMERASE II TRANSCRIPTION, SUBUNIT 18"/>
    <property type="match status" value="1"/>
</dbReference>
<dbReference type="GO" id="GO:0006357">
    <property type="term" value="P:regulation of transcription by RNA polymerase II"/>
    <property type="evidence" value="ECO:0007669"/>
    <property type="project" value="InterPro"/>
</dbReference>
<proteinExistence type="inferred from homology"/>
<dbReference type="Gene3D" id="2.40.320.10">
    <property type="entry name" value="Hypothetical Protein Pfu-838710-001"/>
    <property type="match status" value="1"/>
</dbReference>
<evidence type="ECO:0000256" key="8">
    <source>
        <dbReference type="RuleBase" id="RU364150"/>
    </source>
</evidence>
<protein>
    <recommendedName>
        <fullName evidence="3 8">Mediator of RNA polymerase II transcription subunit 18</fullName>
    </recommendedName>
    <alternativeName>
        <fullName evidence="7 8">Mediator complex subunit 18</fullName>
    </alternativeName>
</protein>
<evidence type="ECO:0000256" key="4">
    <source>
        <dbReference type="ARBA" id="ARBA00023015"/>
    </source>
</evidence>
<keyword evidence="8" id="KW-0010">Activator</keyword>
<dbReference type="AlphaFoldDB" id="A0A0E9NGH3"/>
<dbReference type="GO" id="GO:0003712">
    <property type="term" value="F:transcription coregulator activity"/>
    <property type="evidence" value="ECO:0007669"/>
    <property type="project" value="InterPro"/>
</dbReference>
<evidence type="ECO:0000256" key="3">
    <source>
        <dbReference type="ARBA" id="ARBA00019612"/>
    </source>
</evidence>
<keyword evidence="10" id="KW-1185">Reference proteome</keyword>
<evidence type="ECO:0000313" key="10">
    <source>
        <dbReference type="Proteomes" id="UP000033140"/>
    </source>
</evidence>
<keyword evidence="6 8" id="KW-0539">Nucleus</keyword>
<accession>A0A0E9NGH3</accession>
<dbReference type="GO" id="GO:0070847">
    <property type="term" value="C:core mediator complex"/>
    <property type="evidence" value="ECO:0007669"/>
    <property type="project" value="TreeGrafter"/>
</dbReference>
<organism evidence="9 10">
    <name type="scientific">Saitoella complicata (strain BCRC 22490 / CBS 7301 / JCM 7358 / NBRC 10748 / NRRL Y-17804)</name>
    <dbReference type="NCBI Taxonomy" id="698492"/>
    <lineage>
        <taxon>Eukaryota</taxon>
        <taxon>Fungi</taxon>
        <taxon>Dikarya</taxon>
        <taxon>Ascomycota</taxon>
        <taxon>Taphrinomycotina</taxon>
        <taxon>Taphrinomycotina incertae sedis</taxon>
        <taxon>Saitoella</taxon>
    </lineage>
</organism>
<evidence type="ECO:0000256" key="1">
    <source>
        <dbReference type="ARBA" id="ARBA00004123"/>
    </source>
</evidence>
<comment type="subunit">
    <text evidence="8">Component of the Mediator complex.</text>
</comment>
<name>A0A0E9NGH3_SAICN</name>
<reference evidence="9 10" key="3">
    <citation type="journal article" date="2015" name="Genome Announc.">
        <title>Draft Genome Sequence of the Archiascomycetous Yeast Saitoella complicata.</title>
        <authorList>
            <person name="Yamauchi K."/>
            <person name="Kondo S."/>
            <person name="Hamamoto M."/>
            <person name="Takahashi Y."/>
            <person name="Ogura Y."/>
            <person name="Hayashi T."/>
            <person name="Nishida H."/>
        </authorList>
    </citation>
    <scope>NUCLEOTIDE SEQUENCE [LARGE SCALE GENOMIC DNA]</scope>
    <source>
        <strain evidence="9 10">NRRL Y-17804</strain>
    </source>
</reference>
<dbReference type="EMBL" id="BACD03000015">
    <property type="protein sequence ID" value="GAO48505.1"/>
    <property type="molecule type" value="Genomic_DNA"/>
</dbReference>
<comment type="function">
    <text evidence="8">Component of the Mediator complex, a coactivator involved in the regulated transcription of nearly all RNA polymerase II-dependent genes. Mediator functions as a bridge to convey information from gene-specific regulatory proteins to the basal RNA polymerase II transcription machinery. Mediator is recruited to promoters by direct interactions with regulatory proteins and serves as a scaffold for the assembly of a functional preinitiation complex with RNA polymerase II and the general transcription factors.</text>
</comment>
<dbReference type="Pfam" id="PF09637">
    <property type="entry name" value="Med18"/>
    <property type="match status" value="1"/>
</dbReference>
<keyword evidence="5 8" id="KW-0804">Transcription</keyword>
<keyword evidence="4 8" id="KW-0805">Transcription regulation</keyword>
<reference evidence="9 10" key="1">
    <citation type="journal article" date="2011" name="J. Gen. Appl. Microbiol.">
        <title>Draft genome sequencing of the enigmatic yeast Saitoella complicata.</title>
        <authorList>
            <person name="Nishida H."/>
            <person name="Hamamoto M."/>
            <person name="Sugiyama J."/>
        </authorList>
    </citation>
    <scope>NUCLEOTIDE SEQUENCE [LARGE SCALE GENOMIC DNA]</scope>
    <source>
        <strain evidence="9 10">NRRL Y-17804</strain>
    </source>
</reference>
<evidence type="ECO:0000256" key="5">
    <source>
        <dbReference type="ARBA" id="ARBA00023163"/>
    </source>
</evidence>
<dbReference type="GO" id="GO:0006369">
    <property type="term" value="P:termination of RNA polymerase II transcription"/>
    <property type="evidence" value="ECO:0007669"/>
    <property type="project" value="TreeGrafter"/>
</dbReference>
<evidence type="ECO:0000313" key="9">
    <source>
        <dbReference type="EMBL" id="GAO48505.1"/>
    </source>
</evidence>
<sequence>MYELLLHAGVPERRYGRVKQTLMAITGMVGVEYAEHVLVFQKPTAPAPAPGTLKRQRQGDVMKANVLMRLVAEVDHGPDPSRPAHEAKAAQRWSTYLIDTPEPGDDRQVTQRTSFTTPLPGMDQEQAQKHLEAQGYTYSYDYVMKSERYTYRYIQISLQRFYKHGEEEPLSNDCLMAALIRVEDSANGMREATEMLKQLRADLRGVCDLEVVARDWLDVRVR</sequence>
<evidence type="ECO:0000256" key="6">
    <source>
        <dbReference type="ARBA" id="ARBA00023242"/>
    </source>
</evidence>
<evidence type="ECO:0000256" key="7">
    <source>
        <dbReference type="ARBA" id="ARBA00032012"/>
    </source>
</evidence>
<dbReference type="GO" id="GO:0016592">
    <property type="term" value="C:mediator complex"/>
    <property type="evidence" value="ECO:0007669"/>
    <property type="project" value="InterPro"/>
</dbReference>
<dbReference type="InterPro" id="IPR019095">
    <property type="entry name" value="Mediator_Med18"/>
</dbReference>